<dbReference type="Pfam" id="PF08327">
    <property type="entry name" value="AHSA1"/>
    <property type="match status" value="1"/>
</dbReference>
<dbReference type="InterPro" id="IPR023393">
    <property type="entry name" value="START-like_dom_sf"/>
</dbReference>
<accession>A0A4V2MME1</accession>
<dbReference type="EMBL" id="SJSN01000012">
    <property type="protein sequence ID" value="TCD05927.1"/>
    <property type="molecule type" value="Genomic_DNA"/>
</dbReference>
<sequence length="76" mass="8888">MDTMENRIIDAVPRMVWRALTQPEIMKQWTGEQETEISVSTEWTTGNRISITGFHHIRFENSGKVLAFKTEENLSY</sequence>
<protein>
    <recommendedName>
        <fullName evidence="2">Activator of Hsp90 ATPase homologue 1/2-like C-terminal domain-containing protein</fullName>
    </recommendedName>
</protein>
<comment type="similarity">
    <text evidence="1">Belongs to the AHA1 family.</text>
</comment>
<proteinExistence type="inferred from homology"/>
<name>A0A4V2MME1_9SPHI</name>
<dbReference type="AlphaFoldDB" id="A0A4V2MME1"/>
<keyword evidence="4" id="KW-1185">Reference proteome</keyword>
<organism evidence="3 4">
    <name type="scientific">Pedobacter frigidisoli</name>
    <dbReference type="NCBI Taxonomy" id="2530455"/>
    <lineage>
        <taxon>Bacteria</taxon>
        <taxon>Pseudomonadati</taxon>
        <taxon>Bacteroidota</taxon>
        <taxon>Sphingobacteriia</taxon>
        <taxon>Sphingobacteriales</taxon>
        <taxon>Sphingobacteriaceae</taxon>
        <taxon>Pedobacter</taxon>
    </lineage>
</organism>
<evidence type="ECO:0000313" key="4">
    <source>
        <dbReference type="Proteomes" id="UP000291485"/>
    </source>
</evidence>
<gene>
    <name evidence="3" type="ORF">EZ449_15840</name>
</gene>
<evidence type="ECO:0000259" key="2">
    <source>
        <dbReference type="Pfam" id="PF08327"/>
    </source>
</evidence>
<dbReference type="OrthoDB" id="2355173at2"/>
<reference evidence="3 4" key="1">
    <citation type="submission" date="2019-02" db="EMBL/GenBank/DDBJ databases">
        <title>Pedobacter sp. RP-3-11 sp. nov., isolated from Arctic soil.</title>
        <authorList>
            <person name="Dahal R.H."/>
        </authorList>
    </citation>
    <scope>NUCLEOTIDE SEQUENCE [LARGE SCALE GENOMIC DNA]</scope>
    <source>
        <strain evidence="3 4">RP-3-11</strain>
    </source>
</reference>
<dbReference type="InterPro" id="IPR013538">
    <property type="entry name" value="ASHA1/2-like_C"/>
</dbReference>
<dbReference type="Proteomes" id="UP000291485">
    <property type="component" value="Unassembled WGS sequence"/>
</dbReference>
<evidence type="ECO:0000313" key="3">
    <source>
        <dbReference type="EMBL" id="TCD05927.1"/>
    </source>
</evidence>
<evidence type="ECO:0000256" key="1">
    <source>
        <dbReference type="ARBA" id="ARBA00006817"/>
    </source>
</evidence>
<dbReference type="Gene3D" id="3.30.530.20">
    <property type="match status" value="1"/>
</dbReference>
<dbReference type="SUPFAM" id="SSF55961">
    <property type="entry name" value="Bet v1-like"/>
    <property type="match status" value="1"/>
</dbReference>
<feature type="domain" description="Activator of Hsp90 ATPase homologue 1/2-like C-terminal" evidence="2">
    <location>
        <begin position="10"/>
        <end position="76"/>
    </location>
</feature>
<comment type="caution">
    <text evidence="3">The sequence shown here is derived from an EMBL/GenBank/DDBJ whole genome shotgun (WGS) entry which is preliminary data.</text>
</comment>